<dbReference type="SUPFAM" id="SSF55545">
    <property type="entry name" value="beta-N-acetylhexosaminidase-like domain"/>
    <property type="match status" value="1"/>
</dbReference>
<comment type="similarity">
    <text evidence="2">Belongs to the glycosyl hydrolase 20 family.</text>
</comment>
<dbReference type="GeneID" id="42001538"/>
<evidence type="ECO:0000256" key="5">
    <source>
        <dbReference type="ARBA" id="ARBA00022801"/>
    </source>
</evidence>
<dbReference type="Pfam" id="PF14845">
    <property type="entry name" value="Glycohydro_20b2"/>
    <property type="match status" value="1"/>
</dbReference>
<accession>A0A507C912</accession>
<dbReference type="EC" id="3.2.1.52" evidence="3"/>
<dbReference type="InterPro" id="IPR029019">
    <property type="entry name" value="HEX_eukaryotic_N"/>
</dbReference>
<dbReference type="InterPro" id="IPR029018">
    <property type="entry name" value="Hex-like_dom2"/>
</dbReference>
<evidence type="ECO:0000256" key="1">
    <source>
        <dbReference type="ARBA" id="ARBA00001231"/>
    </source>
</evidence>
<keyword evidence="4" id="KW-0732">Signal</keyword>
<evidence type="ECO:0000256" key="3">
    <source>
        <dbReference type="ARBA" id="ARBA00012663"/>
    </source>
</evidence>
<dbReference type="OrthoDB" id="428480at2759"/>
<keyword evidence="10" id="KW-0472">Membrane</keyword>
<dbReference type="PANTHER" id="PTHR22600:SF26">
    <property type="entry name" value="BETA-N-ACETYLHEXOSAMINIDASE"/>
    <property type="match status" value="1"/>
</dbReference>
<keyword evidence="10" id="KW-1133">Transmembrane helix</keyword>
<dbReference type="Proteomes" id="UP000319731">
    <property type="component" value="Unassembled WGS sequence"/>
</dbReference>
<feature type="compositionally biased region" description="Low complexity" evidence="9">
    <location>
        <begin position="53"/>
        <end position="68"/>
    </location>
</feature>
<dbReference type="PANTHER" id="PTHR22600">
    <property type="entry name" value="BETA-HEXOSAMINIDASE"/>
    <property type="match status" value="1"/>
</dbReference>
<dbReference type="InterPro" id="IPR025705">
    <property type="entry name" value="Beta_hexosaminidase_sua/sub"/>
</dbReference>
<evidence type="ECO:0000256" key="10">
    <source>
        <dbReference type="SAM" id="Phobius"/>
    </source>
</evidence>
<feature type="region of interest" description="Disordered" evidence="9">
    <location>
        <begin position="53"/>
        <end position="89"/>
    </location>
</feature>
<dbReference type="GO" id="GO:0005975">
    <property type="term" value="P:carbohydrate metabolic process"/>
    <property type="evidence" value="ECO:0007669"/>
    <property type="project" value="InterPro"/>
</dbReference>
<dbReference type="Gene3D" id="3.30.379.10">
    <property type="entry name" value="Chitobiase/beta-hexosaminidase domain 2-like"/>
    <property type="match status" value="1"/>
</dbReference>
<evidence type="ECO:0000313" key="13">
    <source>
        <dbReference type="EMBL" id="TPX38080.1"/>
    </source>
</evidence>
<dbReference type="InterPro" id="IPR015883">
    <property type="entry name" value="Glyco_hydro_20_cat"/>
</dbReference>
<feature type="domain" description="Beta-hexosaminidase eukaryotic type N-terminal" evidence="12">
    <location>
        <begin position="159"/>
        <end position="277"/>
    </location>
</feature>
<evidence type="ECO:0000313" key="14">
    <source>
        <dbReference type="Proteomes" id="UP000319731"/>
    </source>
</evidence>
<evidence type="ECO:0000259" key="12">
    <source>
        <dbReference type="Pfam" id="PF14845"/>
    </source>
</evidence>
<dbReference type="STRING" id="1806994.A0A507C912"/>
<dbReference type="GO" id="GO:0030203">
    <property type="term" value="P:glycosaminoglycan metabolic process"/>
    <property type="evidence" value="ECO:0007669"/>
    <property type="project" value="TreeGrafter"/>
</dbReference>
<keyword evidence="14" id="KW-1185">Reference proteome</keyword>
<evidence type="ECO:0000256" key="9">
    <source>
        <dbReference type="SAM" id="MobiDB-lite"/>
    </source>
</evidence>
<keyword evidence="5" id="KW-0378">Hydrolase</keyword>
<comment type="catalytic activity">
    <reaction evidence="1">
        <text>Hydrolysis of terminal non-reducing N-acetyl-D-hexosamine residues in N-acetyl-beta-D-hexosaminides.</text>
        <dbReference type="EC" id="3.2.1.52"/>
    </reaction>
</comment>
<organism evidence="13 14">
    <name type="scientific">Synchytrium microbalum</name>
    <dbReference type="NCBI Taxonomy" id="1806994"/>
    <lineage>
        <taxon>Eukaryota</taxon>
        <taxon>Fungi</taxon>
        <taxon>Fungi incertae sedis</taxon>
        <taxon>Chytridiomycota</taxon>
        <taxon>Chytridiomycota incertae sedis</taxon>
        <taxon>Chytridiomycetes</taxon>
        <taxon>Synchytriales</taxon>
        <taxon>Synchytriaceae</taxon>
        <taxon>Synchytrium</taxon>
    </lineage>
</organism>
<evidence type="ECO:0000256" key="2">
    <source>
        <dbReference type="ARBA" id="ARBA00006285"/>
    </source>
</evidence>
<name>A0A507C912_9FUNG</name>
<sequence length="694" mass="78134">MGSTGQKFKDAMKKEPKWLQTIPPDPKFGHNYLAIALDNIGFDGQEFSKTFGFGESSSSSAGVSRSNSLPTMGSRSVRRQRRSNSPDSVKYHGFARRSFLSRLAPFYKEVAVIFGLFLGMMLLVWLFANDPKDYVEDYYPGRIPDRIRKHPIPIPGDVLWPRPNDYTHGYQSIGVHPDLEFFLIGPPSPRLERAFARYKNLTFASGCGLVGQKSHPTYTTFLQQVHVYIELGDDDGPILELADEMYTMDVPALSTQASINATTVYGAIRALETLAQLVRVDESIPTSCRYVKPDTQVTYVIRNVPWFIADSPRYKHRGLLLDTARHYFPVEYIERILDGMSYTKMNVLHWHIVDSQSFPFVSTSFPELSANGAYSQDEVYTHSTVKHLVDYAMDRGIRIIPEFDMPGHAYAWGLGMPNLTVCNNVQPNWQDFCAEPPCGQLDLTNPSTTETIKALLTEISQLFPDTVIHLGADEINKNCYQTPETAHYMIQNKHSSIDSLIGAFMTSIIEHTKTLNKTVHLWEDIALDFKIPFHPSTVFQTWRGQRSTASMTKSGFNVVVTDNTAWYLDCGLGNFISGGKSWCDPFKTWKTMYVFDPINQLKDVQAEKVVGGEVAMWTESVDINSLETVVWPRAAAVAEVLWSPEYLTKDTAEASPRLSRFRDLLLKRGISASPLFPAWCGEHGGCGPSHNSDF</sequence>
<keyword evidence="10" id="KW-0812">Transmembrane</keyword>
<dbReference type="GO" id="GO:0016020">
    <property type="term" value="C:membrane"/>
    <property type="evidence" value="ECO:0007669"/>
    <property type="project" value="TreeGrafter"/>
</dbReference>
<dbReference type="Gene3D" id="3.20.20.80">
    <property type="entry name" value="Glycosidases"/>
    <property type="match status" value="1"/>
</dbReference>
<evidence type="ECO:0000256" key="6">
    <source>
        <dbReference type="ARBA" id="ARBA00023180"/>
    </source>
</evidence>
<dbReference type="Pfam" id="PF00728">
    <property type="entry name" value="Glyco_hydro_20"/>
    <property type="match status" value="1"/>
</dbReference>
<dbReference type="CDD" id="cd06562">
    <property type="entry name" value="GH20_HexA_HexB-like"/>
    <property type="match status" value="1"/>
</dbReference>
<reference evidence="13 14" key="1">
    <citation type="journal article" date="2019" name="Sci. Rep.">
        <title>Comparative genomics of chytrid fungi reveal insights into the obligate biotrophic and pathogenic lifestyle of Synchytrium endobioticum.</title>
        <authorList>
            <person name="van de Vossenberg B.T.L.H."/>
            <person name="Warris S."/>
            <person name="Nguyen H.D.T."/>
            <person name="van Gent-Pelzer M.P.E."/>
            <person name="Joly D.L."/>
            <person name="van de Geest H.C."/>
            <person name="Bonants P.J.M."/>
            <person name="Smith D.S."/>
            <person name="Levesque C.A."/>
            <person name="van der Lee T.A.J."/>
        </authorList>
    </citation>
    <scope>NUCLEOTIDE SEQUENCE [LARGE SCALE GENOMIC DNA]</scope>
    <source>
        <strain evidence="13 14">JEL517</strain>
    </source>
</reference>
<dbReference type="InterPro" id="IPR017853">
    <property type="entry name" value="GH"/>
</dbReference>
<dbReference type="PRINTS" id="PR00738">
    <property type="entry name" value="GLHYDRLASE20"/>
</dbReference>
<dbReference type="FunFam" id="3.20.20.80:FF:000063">
    <property type="entry name" value="Beta-hexosaminidase"/>
    <property type="match status" value="1"/>
</dbReference>
<feature type="region of interest" description="Disordered" evidence="9">
    <location>
        <begin position="1"/>
        <end position="20"/>
    </location>
</feature>
<gene>
    <name evidence="13" type="primary">SMI311</name>
    <name evidence="13" type="ORF">SmJEL517_g00311</name>
</gene>
<comment type="caution">
    <text evidence="13">The sequence shown here is derived from an EMBL/GenBank/DDBJ whole genome shotgun (WGS) entry which is preliminary data.</text>
</comment>
<proteinExistence type="inferred from homology"/>
<feature type="compositionally biased region" description="Basic and acidic residues" evidence="9">
    <location>
        <begin position="7"/>
        <end position="17"/>
    </location>
</feature>
<feature type="transmembrane region" description="Helical" evidence="10">
    <location>
        <begin position="106"/>
        <end position="128"/>
    </location>
</feature>
<keyword evidence="6" id="KW-0325">Glycoprotein</keyword>
<feature type="domain" description="Glycoside hydrolase family 20 catalytic" evidence="11">
    <location>
        <begin position="314"/>
        <end position="644"/>
    </location>
</feature>
<dbReference type="GO" id="GO:0004563">
    <property type="term" value="F:beta-N-acetylhexosaminidase activity"/>
    <property type="evidence" value="ECO:0007669"/>
    <property type="project" value="UniProtKB-EC"/>
</dbReference>
<evidence type="ECO:0000256" key="8">
    <source>
        <dbReference type="PIRSR" id="PIRSR625705-1"/>
    </source>
</evidence>
<feature type="active site" description="Proton donor" evidence="8">
    <location>
        <position position="474"/>
    </location>
</feature>
<dbReference type="SUPFAM" id="SSF51445">
    <property type="entry name" value="(Trans)glycosidases"/>
    <property type="match status" value="1"/>
</dbReference>
<dbReference type="RefSeq" id="XP_031027795.1">
    <property type="nucleotide sequence ID" value="XM_031166241.1"/>
</dbReference>
<dbReference type="EMBL" id="QEAO01000001">
    <property type="protein sequence ID" value="TPX38080.1"/>
    <property type="molecule type" value="Genomic_DNA"/>
</dbReference>
<evidence type="ECO:0000256" key="4">
    <source>
        <dbReference type="ARBA" id="ARBA00022729"/>
    </source>
</evidence>
<evidence type="ECO:0000259" key="11">
    <source>
        <dbReference type="Pfam" id="PF00728"/>
    </source>
</evidence>
<dbReference type="AlphaFoldDB" id="A0A507C912"/>
<evidence type="ECO:0000256" key="7">
    <source>
        <dbReference type="ARBA" id="ARBA00023295"/>
    </source>
</evidence>
<protein>
    <recommendedName>
        <fullName evidence="3">beta-N-acetylhexosaminidase</fullName>
        <ecNumber evidence="3">3.2.1.52</ecNumber>
    </recommendedName>
</protein>
<keyword evidence="7" id="KW-0326">Glycosidase</keyword>